<dbReference type="PATRIC" id="fig|413882.6.peg.5576"/>
<dbReference type="Gene3D" id="3.10.180.10">
    <property type="entry name" value="2,3-Dihydroxybiphenyl 1,2-Dioxygenase, domain 1"/>
    <property type="match status" value="1"/>
</dbReference>
<evidence type="ECO:0000313" key="3">
    <source>
        <dbReference type="Proteomes" id="UP000035352"/>
    </source>
</evidence>
<dbReference type="InterPro" id="IPR029068">
    <property type="entry name" value="Glyas_Bleomycin-R_OHBP_Dase"/>
</dbReference>
<dbReference type="PANTHER" id="PTHR33993:SF2">
    <property type="entry name" value="VOC DOMAIN-CONTAINING PROTEIN"/>
    <property type="match status" value="1"/>
</dbReference>
<sequence length="127" mass="13488">MEQNIRHAANWFEIPVQDLPRAQRFYETLLGHPLRLEQLGAYSLAVFPSDAAGAGGCLLHGGETPAPSTQGTLVYLNAMPSLDTVVARVEAAGGKVSMPRVDLPGDLGCFAHVLDTEGNRIGLHALA</sequence>
<dbReference type="InterPro" id="IPR004360">
    <property type="entry name" value="Glyas_Fos-R_dOase_dom"/>
</dbReference>
<dbReference type="InterPro" id="IPR037523">
    <property type="entry name" value="VOC_core"/>
</dbReference>
<dbReference type="InterPro" id="IPR052164">
    <property type="entry name" value="Anthracycline_SecMetBiosynth"/>
</dbReference>
<keyword evidence="3" id="KW-1185">Reference proteome</keyword>
<dbReference type="STRING" id="413882.AAW51_5328"/>
<gene>
    <name evidence="2" type="ORF">AAW51_5328</name>
</gene>
<dbReference type="EMBL" id="CP011371">
    <property type="protein sequence ID" value="AKJ32019.1"/>
    <property type="molecule type" value="Genomic_DNA"/>
</dbReference>
<feature type="domain" description="VOC" evidence="1">
    <location>
        <begin position="8"/>
        <end position="126"/>
    </location>
</feature>
<dbReference type="Pfam" id="PF00903">
    <property type="entry name" value="Glyoxalase"/>
    <property type="match status" value="1"/>
</dbReference>
<proteinExistence type="predicted"/>
<accession>A0A0G3BRG4</accession>
<dbReference type="CDD" id="cd07247">
    <property type="entry name" value="SgaA_N_like"/>
    <property type="match status" value="1"/>
</dbReference>
<reference evidence="2 3" key="1">
    <citation type="submission" date="2015-05" db="EMBL/GenBank/DDBJ databases">
        <authorList>
            <person name="Tang B."/>
            <person name="Yu Y."/>
        </authorList>
    </citation>
    <scope>NUCLEOTIDE SEQUENCE [LARGE SCALE GENOMIC DNA]</scope>
    <source>
        <strain evidence="2 3">DSM 7029</strain>
    </source>
</reference>
<dbReference type="RefSeq" id="WP_238947700.1">
    <property type="nucleotide sequence ID" value="NZ_CP011371.1"/>
</dbReference>
<dbReference type="SUPFAM" id="SSF54593">
    <property type="entry name" value="Glyoxalase/Bleomycin resistance protein/Dihydroxybiphenyl dioxygenase"/>
    <property type="match status" value="1"/>
</dbReference>
<dbReference type="PANTHER" id="PTHR33993">
    <property type="entry name" value="GLYOXALASE-RELATED"/>
    <property type="match status" value="1"/>
</dbReference>
<organism evidence="2 3">
    <name type="scientific">Caldimonas brevitalea</name>
    <dbReference type="NCBI Taxonomy" id="413882"/>
    <lineage>
        <taxon>Bacteria</taxon>
        <taxon>Pseudomonadati</taxon>
        <taxon>Pseudomonadota</taxon>
        <taxon>Betaproteobacteria</taxon>
        <taxon>Burkholderiales</taxon>
        <taxon>Sphaerotilaceae</taxon>
        <taxon>Caldimonas</taxon>
    </lineage>
</organism>
<dbReference type="PROSITE" id="PS51819">
    <property type="entry name" value="VOC"/>
    <property type="match status" value="1"/>
</dbReference>
<dbReference type="Proteomes" id="UP000035352">
    <property type="component" value="Chromosome"/>
</dbReference>
<protein>
    <submittedName>
        <fullName evidence="2">Glyoxalase</fullName>
    </submittedName>
</protein>
<evidence type="ECO:0000313" key="2">
    <source>
        <dbReference type="EMBL" id="AKJ32019.1"/>
    </source>
</evidence>
<name>A0A0G3BRG4_9BURK</name>
<evidence type="ECO:0000259" key="1">
    <source>
        <dbReference type="PROSITE" id="PS51819"/>
    </source>
</evidence>
<dbReference type="AlphaFoldDB" id="A0A0G3BRG4"/>
<dbReference type="KEGG" id="pbh:AAW51_5328"/>